<gene>
    <name evidence="3" type="ORF">ABVK25_001884</name>
</gene>
<proteinExistence type="predicted"/>
<evidence type="ECO:0000313" key="4">
    <source>
        <dbReference type="Proteomes" id="UP001590951"/>
    </source>
</evidence>
<accession>A0ABR4BMK2</accession>
<protein>
    <recommendedName>
        <fullName evidence="2">DUF3752 domain-containing protein</fullName>
    </recommendedName>
</protein>
<dbReference type="EMBL" id="JBHFEH010000003">
    <property type="protein sequence ID" value="KAL2058266.1"/>
    <property type="molecule type" value="Genomic_DNA"/>
</dbReference>
<feature type="domain" description="DUF3752" evidence="2">
    <location>
        <begin position="124"/>
        <end position="274"/>
    </location>
</feature>
<comment type="caution">
    <text evidence="3">The sequence shown here is derived from an EMBL/GenBank/DDBJ whole genome shotgun (WGS) entry which is preliminary data.</text>
</comment>
<feature type="region of interest" description="Disordered" evidence="1">
    <location>
        <begin position="1"/>
        <end position="279"/>
    </location>
</feature>
<evidence type="ECO:0000259" key="2">
    <source>
        <dbReference type="Pfam" id="PF12572"/>
    </source>
</evidence>
<organism evidence="3 4">
    <name type="scientific">Lepraria finkii</name>
    <dbReference type="NCBI Taxonomy" id="1340010"/>
    <lineage>
        <taxon>Eukaryota</taxon>
        <taxon>Fungi</taxon>
        <taxon>Dikarya</taxon>
        <taxon>Ascomycota</taxon>
        <taxon>Pezizomycotina</taxon>
        <taxon>Lecanoromycetes</taxon>
        <taxon>OSLEUM clade</taxon>
        <taxon>Lecanoromycetidae</taxon>
        <taxon>Lecanorales</taxon>
        <taxon>Lecanorineae</taxon>
        <taxon>Stereocaulaceae</taxon>
        <taxon>Lepraria</taxon>
    </lineage>
</organism>
<sequence>MPTVGPELPPHLQTKRKREDEALDTASNPRKRRRSSLSSSNDTESRRVIGPTPPPADLLELPPIAPEPDAEDSSSDDDFGPSLPPAPGSTKHEAEKKRQQTLDEDFAAKEAAKTPQREEWMLVPPNQGDWISKVDPTKLRNRKFNIGKGAKAPSQGDPSASSLWSETPEQKRQRLEDEVMGVKKPAQLGPEEKRDTRQEEEARETERRIREYNEKNRGGSLYSEHKKAGPKENEDDPSARAFDREKDIGLGQQIGHAQKRELLNKAKDFGSRFSGGSYL</sequence>
<dbReference type="InterPro" id="IPR046331">
    <property type="entry name" value="GPAM1-like"/>
</dbReference>
<feature type="compositionally biased region" description="Polar residues" evidence="1">
    <location>
        <begin position="156"/>
        <end position="167"/>
    </location>
</feature>
<dbReference type="PANTHER" id="PTHR46370:SF1">
    <property type="entry name" value="GPALPP MOTIFS-CONTAINING PROTEIN 1"/>
    <property type="match status" value="1"/>
</dbReference>
<feature type="compositionally biased region" description="Basic and acidic residues" evidence="1">
    <location>
        <begin position="258"/>
        <end position="270"/>
    </location>
</feature>
<feature type="compositionally biased region" description="Basic and acidic residues" evidence="1">
    <location>
        <begin position="190"/>
        <end position="248"/>
    </location>
</feature>
<evidence type="ECO:0000256" key="1">
    <source>
        <dbReference type="SAM" id="MobiDB-lite"/>
    </source>
</evidence>
<dbReference type="InterPro" id="IPR022226">
    <property type="entry name" value="DUF3752"/>
</dbReference>
<dbReference type="Proteomes" id="UP001590951">
    <property type="component" value="Unassembled WGS sequence"/>
</dbReference>
<reference evidence="3 4" key="1">
    <citation type="submission" date="2024-09" db="EMBL/GenBank/DDBJ databases">
        <title>Rethinking Asexuality: The Enigmatic Case of Functional Sexual Genes in Lepraria (Stereocaulaceae).</title>
        <authorList>
            <person name="Doellman M."/>
            <person name="Sun Y."/>
            <person name="Barcenas-Pena A."/>
            <person name="Lumbsch H.T."/>
            <person name="Grewe F."/>
        </authorList>
    </citation>
    <scope>NUCLEOTIDE SEQUENCE [LARGE SCALE GENOMIC DNA]</scope>
    <source>
        <strain evidence="3 4">Grewe 0041</strain>
    </source>
</reference>
<feature type="compositionally biased region" description="Basic and acidic residues" evidence="1">
    <location>
        <begin position="90"/>
        <end position="120"/>
    </location>
</feature>
<dbReference type="PANTHER" id="PTHR46370">
    <property type="entry name" value="GPALPP MOTIFS-CONTAINING PROTEIN 1"/>
    <property type="match status" value="1"/>
</dbReference>
<feature type="compositionally biased region" description="Basic and acidic residues" evidence="1">
    <location>
        <begin position="168"/>
        <end position="181"/>
    </location>
</feature>
<keyword evidence="4" id="KW-1185">Reference proteome</keyword>
<evidence type="ECO:0000313" key="3">
    <source>
        <dbReference type="EMBL" id="KAL2058266.1"/>
    </source>
</evidence>
<name>A0ABR4BMK2_9LECA</name>
<dbReference type="Pfam" id="PF12572">
    <property type="entry name" value="DUF3752"/>
    <property type="match status" value="1"/>
</dbReference>
<feature type="compositionally biased region" description="Acidic residues" evidence="1">
    <location>
        <begin position="68"/>
        <end position="79"/>
    </location>
</feature>